<keyword evidence="2" id="KW-0547">Nucleotide-binding</keyword>
<evidence type="ECO:0000313" key="2">
    <source>
        <dbReference type="EMBL" id="SFV61765.1"/>
    </source>
</evidence>
<keyword evidence="2" id="KW-0347">Helicase</keyword>
<dbReference type="GO" id="GO:0003678">
    <property type="term" value="F:DNA helicase activity"/>
    <property type="evidence" value="ECO:0007669"/>
    <property type="project" value="InterPro"/>
</dbReference>
<dbReference type="Gene3D" id="3.40.50.300">
    <property type="entry name" value="P-loop containing nucleotide triphosphate hydrolases"/>
    <property type="match status" value="2"/>
</dbReference>
<feature type="domain" description="AAA+ ATPase" evidence="1">
    <location>
        <begin position="13"/>
        <end position="308"/>
    </location>
</feature>
<proteinExistence type="predicted"/>
<dbReference type="InterPro" id="IPR003593">
    <property type="entry name" value="AAA+_ATPase"/>
</dbReference>
<dbReference type="InterPro" id="IPR027417">
    <property type="entry name" value="P-loop_NTPase"/>
</dbReference>
<evidence type="ECO:0000259" key="1">
    <source>
        <dbReference type="SMART" id="SM00382"/>
    </source>
</evidence>
<dbReference type="CDD" id="cd18809">
    <property type="entry name" value="SF1_C_RecD"/>
    <property type="match status" value="1"/>
</dbReference>
<dbReference type="SMART" id="SM00382">
    <property type="entry name" value="AAA"/>
    <property type="match status" value="1"/>
</dbReference>
<dbReference type="GO" id="GO:0000723">
    <property type="term" value="P:telomere maintenance"/>
    <property type="evidence" value="ECO:0007669"/>
    <property type="project" value="InterPro"/>
</dbReference>
<gene>
    <name evidence="2" type="ORF">MNB_SM-4-51</name>
</gene>
<protein>
    <submittedName>
        <fullName evidence="2">Putative helicase</fullName>
    </submittedName>
</protein>
<keyword evidence="2" id="KW-0067">ATP-binding</keyword>
<sequence>MNWLSVTIDKLKSNKNVFLTGGAGVGKTTITREIIEYFENEAKKVAKLGSTGMAATLIGGQTLHSFLDLGIASDIEDLQSKGKFEIKKKIKKLINSMQLIVIDEISMVSDALFEMISLRLEQADFTGVVLVVGDFLQLPPVVRGSNDVHFAFESDAWLEMDFEKIELTHIYRTDDVVFIDLLNHVRFGFVNENVHKQLNSYIKPLSQDLSKFTFLFGKNNSANLHNKRQLEHIDSELFIKEAQVIKHLKSTKDNEVERFMNDARIEKELELKVGAPVLFTRNSWNYFNGERAIVINVDAANIFVQKSDGVVIKLESSAQSKARWVEKSVNGKKEMLEENLFSIYQFPIKLAFAITIHKSQGMSIEDLIIETNEIFAPSQFYVALSRSSNPKNLNLIAPRKQWYDLAYVNDRAMEFVKNDTMIKKEEKE</sequence>
<keyword evidence="2" id="KW-0378">Hydrolase</keyword>
<organism evidence="2">
    <name type="scientific">hydrothermal vent metagenome</name>
    <dbReference type="NCBI Taxonomy" id="652676"/>
    <lineage>
        <taxon>unclassified sequences</taxon>
        <taxon>metagenomes</taxon>
        <taxon>ecological metagenomes</taxon>
    </lineage>
</organism>
<dbReference type="InterPro" id="IPR051055">
    <property type="entry name" value="PIF1_helicase"/>
</dbReference>
<dbReference type="InterPro" id="IPR010285">
    <property type="entry name" value="DNA_helicase_pif1-like_DEAD"/>
</dbReference>
<dbReference type="PANTHER" id="PTHR47642">
    <property type="entry name" value="ATP-DEPENDENT DNA HELICASE"/>
    <property type="match status" value="1"/>
</dbReference>
<dbReference type="EMBL" id="FPHF01000061">
    <property type="protein sequence ID" value="SFV61765.1"/>
    <property type="molecule type" value="Genomic_DNA"/>
</dbReference>
<dbReference type="Pfam" id="PF05970">
    <property type="entry name" value="PIF1"/>
    <property type="match status" value="1"/>
</dbReference>
<name>A0A1W1C7N6_9ZZZZ</name>
<dbReference type="SUPFAM" id="SSF52540">
    <property type="entry name" value="P-loop containing nucleoside triphosphate hydrolases"/>
    <property type="match status" value="2"/>
</dbReference>
<dbReference type="GO" id="GO:0006281">
    <property type="term" value="P:DNA repair"/>
    <property type="evidence" value="ECO:0007669"/>
    <property type="project" value="InterPro"/>
</dbReference>
<dbReference type="AlphaFoldDB" id="A0A1W1C7N6"/>
<accession>A0A1W1C7N6</accession>
<reference evidence="2" key="1">
    <citation type="submission" date="2016-10" db="EMBL/GenBank/DDBJ databases">
        <authorList>
            <person name="de Groot N.N."/>
        </authorList>
    </citation>
    <scope>NUCLEOTIDE SEQUENCE</scope>
</reference>